<dbReference type="AlphaFoldDB" id="A0AAE4Z9X2"/>
<dbReference type="EMBL" id="JAACAK010000067">
    <property type="protein sequence ID" value="NIR75232.1"/>
    <property type="molecule type" value="Genomic_DNA"/>
</dbReference>
<dbReference type="Gene3D" id="3.40.47.10">
    <property type="match status" value="1"/>
</dbReference>
<dbReference type="PROSITE" id="PS00606">
    <property type="entry name" value="KS3_1"/>
    <property type="match status" value="1"/>
</dbReference>
<comment type="catalytic activity">
    <reaction evidence="11">
        <text>a fatty acyl-[ACP] + malonyl-[ACP] + H(+) = a 3-oxoacyl-[ACP] + holo-[ACP] + CO2</text>
        <dbReference type="Rhea" id="RHEA:22836"/>
        <dbReference type="Rhea" id="RHEA-COMP:9623"/>
        <dbReference type="Rhea" id="RHEA-COMP:9685"/>
        <dbReference type="Rhea" id="RHEA-COMP:9916"/>
        <dbReference type="Rhea" id="RHEA-COMP:14125"/>
        <dbReference type="ChEBI" id="CHEBI:15378"/>
        <dbReference type="ChEBI" id="CHEBI:16526"/>
        <dbReference type="ChEBI" id="CHEBI:64479"/>
        <dbReference type="ChEBI" id="CHEBI:78449"/>
        <dbReference type="ChEBI" id="CHEBI:78776"/>
        <dbReference type="ChEBI" id="CHEBI:138651"/>
    </reaction>
</comment>
<reference evidence="15 16" key="1">
    <citation type="submission" date="2020-01" db="EMBL/GenBank/DDBJ databases">
        <title>Genomes assembled from Gulf of Kutch pelagic sediment metagenomes.</title>
        <authorList>
            <person name="Chandrashekar M."/>
            <person name="Mahajan M.S."/>
            <person name="Dave K.J."/>
            <person name="Vatsa P."/>
            <person name="Nathani N.M."/>
        </authorList>
    </citation>
    <scope>NUCLEOTIDE SEQUENCE [LARGE SCALE GENOMIC DNA]</scope>
    <source>
        <strain evidence="15">KS3-K002</strain>
    </source>
</reference>
<dbReference type="GO" id="GO:0004315">
    <property type="term" value="F:3-oxoacyl-[acyl-carrier-protein] synthase activity"/>
    <property type="evidence" value="ECO:0007669"/>
    <property type="project" value="UniProtKB-UniRule"/>
</dbReference>
<dbReference type="GO" id="GO:0006633">
    <property type="term" value="P:fatty acid biosynthetic process"/>
    <property type="evidence" value="ECO:0007669"/>
    <property type="project" value="UniProtKB-UniRule"/>
</dbReference>
<proteinExistence type="inferred from homology"/>
<evidence type="ECO:0000256" key="9">
    <source>
        <dbReference type="ARBA" id="ARBA00023160"/>
    </source>
</evidence>
<dbReference type="SUPFAM" id="SSF53901">
    <property type="entry name" value="Thiolase-like"/>
    <property type="match status" value="2"/>
</dbReference>
<dbReference type="Pfam" id="PF02801">
    <property type="entry name" value="Ketoacyl-synt_C"/>
    <property type="match status" value="1"/>
</dbReference>
<dbReference type="InterPro" id="IPR000794">
    <property type="entry name" value="Beta-ketoacyl_synthase"/>
</dbReference>
<evidence type="ECO:0000256" key="13">
    <source>
        <dbReference type="RuleBase" id="RU003694"/>
    </source>
</evidence>
<dbReference type="NCBIfam" id="NF005589">
    <property type="entry name" value="PRK07314.1"/>
    <property type="match status" value="1"/>
</dbReference>
<dbReference type="GO" id="GO:0005829">
    <property type="term" value="C:cytosol"/>
    <property type="evidence" value="ECO:0007669"/>
    <property type="project" value="TreeGrafter"/>
</dbReference>
<feature type="active site" description="For beta-ketoacyl synthase activity" evidence="12">
    <location>
        <position position="167"/>
    </location>
</feature>
<evidence type="ECO:0000256" key="2">
    <source>
        <dbReference type="ARBA" id="ARBA00008467"/>
    </source>
</evidence>
<dbReference type="InterPro" id="IPR018201">
    <property type="entry name" value="Ketoacyl_synth_AS"/>
</dbReference>
<evidence type="ECO:0000313" key="15">
    <source>
        <dbReference type="EMBL" id="NIR75232.1"/>
    </source>
</evidence>
<dbReference type="InterPro" id="IPR014030">
    <property type="entry name" value="Ketoacyl_synth_N"/>
</dbReference>
<comment type="similarity">
    <text evidence="2 11 13">Belongs to the thiolase-like superfamily. Beta-ketoacyl-ACP synthases family.</text>
</comment>
<dbReference type="FunFam" id="3.40.47.10:FF:000009">
    <property type="entry name" value="3-oxoacyl-[acyl-carrier-protein] synthase 2"/>
    <property type="match status" value="1"/>
</dbReference>
<keyword evidence="6 11" id="KW-0808">Transferase</keyword>
<dbReference type="SMART" id="SM00825">
    <property type="entry name" value="PKS_KS"/>
    <property type="match status" value="1"/>
</dbReference>
<evidence type="ECO:0000256" key="5">
    <source>
        <dbReference type="ARBA" id="ARBA00022516"/>
    </source>
</evidence>
<evidence type="ECO:0000256" key="3">
    <source>
        <dbReference type="ARBA" id="ARBA00012356"/>
    </source>
</evidence>
<evidence type="ECO:0000256" key="8">
    <source>
        <dbReference type="ARBA" id="ARBA00023098"/>
    </source>
</evidence>
<sequence>MSTEKRRVVITGAGLITAVANDLASNWDALLSGISGTDTITSFDPSRLEVRLAAEVKNFDPADYLDKKEVRRTDRFCQFALVAAAEALRTAGLGESPDVESDRFGVITGSGIGGIGTLEQQHLVYLEKGPDRVSPFFVPMFIADMAPGLISMKYGAKGPNYSTQSACASSAHAIGNAFKLIQRGIADVIISGGTESSVTPLTMAGFASMKALSSRNDEPEKASRPFDANRDGFVLGEGGGLVVLEALEHARARGAPIMAEVVGYGLTADAHHMTAPAPEGEGAQRAMRQALEDGGLQPEDIDYINAHGTSTPFNDLSETQAIKKVFGDHAHELVVSSTKSMTGHTLGAAGGVEGVICTLVVKEGKIPPTINFSEPDPDCDLNYSFNEATERPVELALSNSFGFGGHNVTLAIKRWEE</sequence>
<dbReference type="CDD" id="cd00834">
    <property type="entry name" value="KAS_I_II"/>
    <property type="match status" value="1"/>
</dbReference>
<keyword evidence="9 11" id="KW-0275">Fatty acid biosynthesis</keyword>
<evidence type="ECO:0000256" key="11">
    <source>
        <dbReference type="PIRNR" id="PIRNR000447"/>
    </source>
</evidence>
<evidence type="ECO:0000256" key="10">
    <source>
        <dbReference type="ARBA" id="ARBA00023315"/>
    </source>
</evidence>
<evidence type="ECO:0000256" key="12">
    <source>
        <dbReference type="PIRSR" id="PIRSR000447-1"/>
    </source>
</evidence>
<evidence type="ECO:0000256" key="4">
    <source>
        <dbReference type="ARBA" id="ARBA00014657"/>
    </source>
</evidence>
<comment type="caution">
    <text evidence="15">The sequence shown here is derived from an EMBL/GenBank/DDBJ whole genome shotgun (WGS) entry which is preliminary data.</text>
</comment>
<dbReference type="NCBIfam" id="NF004970">
    <property type="entry name" value="PRK06333.1"/>
    <property type="match status" value="1"/>
</dbReference>
<evidence type="ECO:0000259" key="14">
    <source>
        <dbReference type="PROSITE" id="PS52004"/>
    </source>
</evidence>
<keyword evidence="8" id="KW-0443">Lipid metabolism</keyword>
<dbReference type="PANTHER" id="PTHR11712:SF336">
    <property type="entry name" value="3-OXOACYL-[ACYL-CARRIER-PROTEIN] SYNTHASE, MITOCHONDRIAL"/>
    <property type="match status" value="1"/>
</dbReference>
<comment type="catalytic activity">
    <reaction evidence="11">
        <text>(9Z)-hexadecenoyl-[ACP] + malonyl-[ACP] + H(+) = 3-oxo-(11Z)-octadecenoyl-[ACP] + holo-[ACP] + CO2</text>
        <dbReference type="Rhea" id="RHEA:55040"/>
        <dbReference type="Rhea" id="RHEA-COMP:9623"/>
        <dbReference type="Rhea" id="RHEA-COMP:9685"/>
        <dbReference type="Rhea" id="RHEA-COMP:10800"/>
        <dbReference type="Rhea" id="RHEA-COMP:14074"/>
        <dbReference type="ChEBI" id="CHEBI:15378"/>
        <dbReference type="ChEBI" id="CHEBI:16526"/>
        <dbReference type="ChEBI" id="CHEBI:64479"/>
        <dbReference type="ChEBI" id="CHEBI:78449"/>
        <dbReference type="ChEBI" id="CHEBI:83989"/>
        <dbReference type="ChEBI" id="CHEBI:138538"/>
        <dbReference type="EC" id="2.3.1.179"/>
    </reaction>
</comment>
<comment type="pathway">
    <text evidence="1 11">Lipid metabolism; fatty acid biosynthesis.</text>
</comment>
<dbReference type="Proteomes" id="UP000702544">
    <property type="component" value="Unassembled WGS sequence"/>
</dbReference>
<accession>A0AAE4Z9X2</accession>
<evidence type="ECO:0000313" key="16">
    <source>
        <dbReference type="Proteomes" id="UP000702544"/>
    </source>
</evidence>
<evidence type="ECO:0000256" key="7">
    <source>
        <dbReference type="ARBA" id="ARBA00022832"/>
    </source>
</evidence>
<gene>
    <name evidence="15" type="primary">fabF</name>
    <name evidence="15" type="ORF">GWO12_08985</name>
</gene>
<dbReference type="Pfam" id="PF00109">
    <property type="entry name" value="ketoacyl-synt"/>
    <property type="match status" value="1"/>
</dbReference>
<dbReference type="InterPro" id="IPR020841">
    <property type="entry name" value="PKS_Beta-ketoAc_synthase_dom"/>
</dbReference>
<comment type="function">
    <text evidence="11">Involved in the type II fatty acid elongation cycle. Catalyzes the elongation of a wide range of acyl-ACP by the addition of two carbons from malonyl-ACP to an acyl acceptor. Can efficiently catalyze the conversion of palmitoleoyl-ACP (cis-hexadec-9-enoyl-ACP) to cis-vaccenoyl-ACP (cis-octadec-11-enoyl-ACP), an essential step in the thermal regulation of fatty acid composition.</text>
</comment>
<organism evidence="15 16">
    <name type="scientific">Candidatus Kutchimonas denitrificans</name>
    <dbReference type="NCBI Taxonomy" id="3056748"/>
    <lineage>
        <taxon>Bacteria</taxon>
        <taxon>Pseudomonadati</taxon>
        <taxon>Gemmatimonadota</taxon>
        <taxon>Gemmatimonadia</taxon>
        <taxon>Candidatus Palauibacterales</taxon>
        <taxon>Candidatus Palauibacteraceae</taxon>
        <taxon>Candidatus Kutchimonas</taxon>
    </lineage>
</organism>
<evidence type="ECO:0000256" key="1">
    <source>
        <dbReference type="ARBA" id="ARBA00005194"/>
    </source>
</evidence>
<name>A0AAE4Z9X2_9BACT</name>
<keyword evidence="10 11" id="KW-0012">Acyltransferase</keyword>
<dbReference type="PANTHER" id="PTHR11712">
    <property type="entry name" value="POLYKETIDE SYNTHASE-RELATED"/>
    <property type="match status" value="1"/>
</dbReference>
<keyword evidence="5 11" id="KW-0444">Lipid biosynthesis</keyword>
<dbReference type="InterPro" id="IPR017568">
    <property type="entry name" value="3-oxoacyl-ACP_synth-2"/>
</dbReference>
<protein>
    <recommendedName>
        <fullName evidence="4 11">3-oxoacyl-[acyl-carrier-protein] synthase 2</fullName>
        <ecNumber evidence="3 11">2.3.1.179</ecNumber>
    </recommendedName>
</protein>
<keyword evidence="7" id="KW-0276">Fatty acid metabolism</keyword>
<dbReference type="InterPro" id="IPR014031">
    <property type="entry name" value="Ketoacyl_synth_C"/>
</dbReference>
<dbReference type="EC" id="2.3.1.179" evidence="3 11"/>
<feature type="domain" description="Ketosynthase family 3 (KS3)" evidence="14">
    <location>
        <begin position="5"/>
        <end position="414"/>
    </location>
</feature>
<dbReference type="PROSITE" id="PS52004">
    <property type="entry name" value="KS3_2"/>
    <property type="match status" value="1"/>
</dbReference>
<dbReference type="InterPro" id="IPR016039">
    <property type="entry name" value="Thiolase-like"/>
</dbReference>
<dbReference type="PIRSF" id="PIRSF000447">
    <property type="entry name" value="KAS_II"/>
    <property type="match status" value="1"/>
</dbReference>
<dbReference type="NCBIfam" id="TIGR03150">
    <property type="entry name" value="fabF"/>
    <property type="match status" value="1"/>
</dbReference>
<evidence type="ECO:0000256" key="6">
    <source>
        <dbReference type="ARBA" id="ARBA00022679"/>
    </source>
</evidence>